<name>A0ABY2HDS1_9HYPO</name>
<reference evidence="2 3" key="1">
    <citation type="submission" date="2018-01" db="EMBL/GenBank/DDBJ databases">
        <title>Genome characterization of the sugarcane-associated fungus Trichoderma ghanense CCMA-1212 and their application in lignocelulose bioconversion.</title>
        <authorList>
            <person name="Steindorff A.S."/>
            <person name="Mendes T.D."/>
            <person name="Vilela E.S.D."/>
            <person name="Rodrigues D.S."/>
            <person name="Formighieri E.F."/>
            <person name="Melo I.S."/>
            <person name="Favaro L.C.L."/>
        </authorList>
    </citation>
    <scope>NUCLEOTIDE SEQUENCE [LARGE SCALE GENOMIC DNA]</scope>
    <source>
        <strain evidence="2 3">CCMA-1212</strain>
    </source>
</reference>
<dbReference type="Proteomes" id="UP001642720">
    <property type="component" value="Unassembled WGS sequence"/>
</dbReference>
<feature type="region of interest" description="Disordered" evidence="1">
    <location>
        <begin position="1"/>
        <end position="20"/>
    </location>
</feature>
<accession>A0ABY2HDS1</accession>
<organism evidence="2 3">
    <name type="scientific">Trichoderma ghanense</name>
    <dbReference type="NCBI Taxonomy" id="65468"/>
    <lineage>
        <taxon>Eukaryota</taxon>
        <taxon>Fungi</taxon>
        <taxon>Dikarya</taxon>
        <taxon>Ascomycota</taxon>
        <taxon>Pezizomycotina</taxon>
        <taxon>Sordariomycetes</taxon>
        <taxon>Hypocreomycetidae</taxon>
        <taxon>Hypocreales</taxon>
        <taxon>Hypocreaceae</taxon>
        <taxon>Trichoderma</taxon>
    </lineage>
</organism>
<comment type="caution">
    <text evidence="2">The sequence shown here is derived from an EMBL/GenBank/DDBJ whole genome shotgun (WGS) entry which is preliminary data.</text>
</comment>
<sequence>MTGISIRQPGLGMETEEGGELSDLVGLPSPVVSHDARPVAWGGLEKELGAGKAGRQSVS</sequence>
<evidence type="ECO:0000313" key="3">
    <source>
        <dbReference type="Proteomes" id="UP001642720"/>
    </source>
</evidence>
<evidence type="ECO:0000313" key="2">
    <source>
        <dbReference type="EMBL" id="TFB06139.1"/>
    </source>
</evidence>
<dbReference type="RefSeq" id="XP_073562340.1">
    <property type="nucleotide sequence ID" value="XM_073699210.1"/>
</dbReference>
<gene>
    <name evidence="2" type="ORF">CCMA1212_001795</name>
</gene>
<dbReference type="GeneID" id="300573660"/>
<keyword evidence="3" id="KW-1185">Reference proteome</keyword>
<protein>
    <submittedName>
        <fullName evidence="2">Uncharacterized protein</fullName>
    </submittedName>
</protein>
<evidence type="ECO:0000256" key="1">
    <source>
        <dbReference type="SAM" id="MobiDB-lite"/>
    </source>
</evidence>
<proteinExistence type="predicted"/>
<dbReference type="EMBL" id="PPTA01000002">
    <property type="protein sequence ID" value="TFB06139.1"/>
    <property type="molecule type" value="Genomic_DNA"/>
</dbReference>